<dbReference type="InterPro" id="IPR036388">
    <property type="entry name" value="WH-like_DNA-bd_sf"/>
</dbReference>
<protein>
    <submittedName>
        <fullName evidence="5">Transcriptional regulator, DeoR family</fullName>
    </submittedName>
</protein>
<dbReference type="SUPFAM" id="SSF100950">
    <property type="entry name" value="NagB/RpiA/CoA transferase-like"/>
    <property type="match status" value="1"/>
</dbReference>
<dbReference type="SUPFAM" id="SSF46785">
    <property type="entry name" value="Winged helix' DNA-binding domain"/>
    <property type="match status" value="1"/>
</dbReference>
<dbReference type="GO" id="GO:0003700">
    <property type="term" value="F:DNA-binding transcription factor activity"/>
    <property type="evidence" value="ECO:0007669"/>
    <property type="project" value="InterPro"/>
</dbReference>
<dbReference type="SMART" id="SM00420">
    <property type="entry name" value="HTH_DEOR"/>
    <property type="match status" value="1"/>
</dbReference>
<dbReference type="EMBL" id="FRBR01000015">
    <property type="protein sequence ID" value="SHM37954.1"/>
    <property type="molecule type" value="Genomic_DNA"/>
</dbReference>
<reference evidence="5 6" key="1">
    <citation type="submission" date="2016-11" db="EMBL/GenBank/DDBJ databases">
        <authorList>
            <person name="Jaros S."/>
            <person name="Januszkiewicz K."/>
            <person name="Wedrychowicz H."/>
        </authorList>
    </citation>
    <scope>NUCLEOTIDE SEQUENCE [LARGE SCALE GENOMIC DNA]</scope>
    <source>
        <strain evidence="5 6">DSM 29589</strain>
    </source>
</reference>
<evidence type="ECO:0000256" key="1">
    <source>
        <dbReference type="ARBA" id="ARBA00023015"/>
    </source>
</evidence>
<keyword evidence="1" id="KW-0805">Transcription regulation</keyword>
<gene>
    <name evidence="5" type="ORF">SAMN05444398_11519</name>
</gene>
<dbReference type="PRINTS" id="PR00037">
    <property type="entry name" value="HTHLACR"/>
</dbReference>
<dbReference type="InterPro" id="IPR050313">
    <property type="entry name" value="Carb_Metab_HTH_regulators"/>
</dbReference>
<dbReference type="Proteomes" id="UP000183974">
    <property type="component" value="Unassembled WGS sequence"/>
</dbReference>
<proteinExistence type="predicted"/>
<evidence type="ECO:0000313" key="5">
    <source>
        <dbReference type="EMBL" id="SHM37954.1"/>
    </source>
</evidence>
<dbReference type="PROSITE" id="PS00894">
    <property type="entry name" value="HTH_DEOR_1"/>
    <property type="match status" value="1"/>
</dbReference>
<dbReference type="STRING" id="337701.SAMN05444398_11519"/>
<dbReference type="GO" id="GO:0003677">
    <property type="term" value="F:DNA binding"/>
    <property type="evidence" value="ECO:0007669"/>
    <property type="project" value="UniProtKB-KW"/>
</dbReference>
<dbReference type="Pfam" id="PF08220">
    <property type="entry name" value="HTH_DeoR"/>
    <property type="match status" value="1"/>
</dbReference>
<evidence type="ECO:0000313" key="6">
    <source>
        <dbReference type="Proteomes" id="UP000183974"/>
    </source>
</evidence>
<keyword evidence="3" id="KW-0804">Transcription</keyword>
<dbReference type="SMART" id="SM01134">
    <property type="entry name" value="DeoRC"/>
    <property type="match status" value="1"/>
</dbReference>
<evidence type="ECO:0000259" key="4">
    <source>
        <dbReference type="PROSITE" id="PS51000"/>
    </source>
</evidence>
<dbReference type="AlphaFoldDB" id="A0A1M7IB24"/>
<organism evidence="5 6">
    <name type="scientific">Roseovarius pacificus</name>
    <dbReference type="NCBI Taxonomy" id="337701"/>
    <lineage>
        <taxon>Bacteria</taxon>
        <taxon>Pseudomonadati</taxon>
        <taxon>Pseudomonadota</taxon>
        <taxon>Alphaproteobacteria</taxon>
        <taxon>Rhodobacterales</taxon>
        <taxon>Roseobacteraceae</taxon>
        <taxon>Roseovarius</taxon>
    </lineage>
</organism>
<dbReference type="InterPro" id="IPR037171">
    <property type="entry name" value="NagB/RpiA_transferase-like"/>
</dbReference>
<dbReference type="InterPro" id="IPR036390">
    <property type="entry name" value="WH_DNA-bd_sf"/>
</dbReference>
<evidence type="ECO:0000256" key="3">
    <source>
        <dbReference type="ARBA" id="ARBA00023163"/>
    </source>
</evidence>
<dbReference type="InterPro" id="IPR001034">
    <property type="entry name" value="DeoR_HTH"/>
</dbReference>
<name>A0A1M7IB24_9RHOB</name>
<dbReference type="PROSITE" id="PS51000">
    <property type="entry name" value="HTH_DEOR_2"/>
    <property type="match status" value="1"/>
</dbReference>
<evidence type="ECO:0000256" key="2">
    <source>
        <dbReference type="ARBA" id="ARBA00023125"/>
    </source>
</evidence>
<feature type="domain" description="HTH deoR-type" evidence="4">
    <location>
        <begin position="3"/>
        <end position="58"/>
    </location>
</feature>
<accession>A0A1M7IB24</accession>
<keyword evidence="2" id="KW-0238">DNA-binding</keyword>
<dbReference type="OrthoDB" id="9816363at2"/>
<keyword evidence="6" id="KW-1185">Reference proteome</keyword>
<dbReference type="RefSeq" id="WP_073036870.1">
    <property type="nucleotide sequence ID" value="NZ_BMLR01000015.1"/>
</dbReference>
<dbReference type="PANTHER" id="PTHR30363:SF44">
    <property type="entry name" value="AGA OPERON TRANSCRIPTIONAL REPRESSOR-RELATED"/>
    <property type="match status" value="1"/>
</dbReference>
<dbReference type="InterPro" id="IPR014036">
    <property type="entry name" value="DeoR-like_C"/>
</dbReference>
<dbReference type="PANTHER" id="PTHR30363">
    <property type="entry name" value="HTH-TYPE TRANSCRIPTIONAL REGULATOR SRLR-RELATED"/>
    <property type="match status" value="1"/>
</dbReference>
<dbReference type="InterPro" id="IPR018356">
    <property type="entry name" value="Tscrpt_reg_HTH_DeoR_CS"/>
</dbReference>
<sequence>MWSKERHRRILAMLATNQQISAGDLAQVLGVSRETVRRDLVDLESDGTIDRVHGGAVLRQTGGEAPFEKRRTAQTRAKRDIARKAAALLVPGCSIFVDAGTTTSIFGQALAGLSDMTVITNSFDIANTIQSAQSNIDLFLLGGQMMSDVPATFGELTLSEIRRFKVDTAFIAPVALDSAQGAFSYDLHEAEIARAMLEQANETVLLVDHTKMGQTSRVRICDTDAIDKIVTDNSTSDDILHPFRQVGIRLVN</sequence>
<dbReference type="Gene3D" id="3.40.50.1360">
    <property type="match status" value="1"/>
</dbReference>
<dbReference type="Pfam" id="PF00455">
    <property type="entry name" value="DeoRC"/>
    <property type="match status" value="1"/>
</dbReference>
<dbReference type="Gene3D" id="1.10.10.10">
    <property type="entry name" value="Winged helix-like DNA-binding domain superfamily/Winged helix DNA-binding domain"/>
    <property type="match status" value="1"/>
</dbReference>